<evidence type="ECO:0000313" key="3">
    <source>
        <dbReference type="Proteomes" id="UP001408356"/>
    </source>
</evidence>
<gene>
    <name evidence="2" type="ORF">SUNI508_13389</name>
</gene>
<reference evidence="2 3" key="1">
    <citation type="journal article" date="2024" name="J. Plant Pathol.">
        <title>Sequence and assembly of the genome of Seiridium unicorne, isolate CBS 538.82, causal agent of cypress canker disease.</title>
        <authorList>
            <person name="Scali E."/>
            <person name="Rocca G.D."/>
            <person name="Danti R."/>
            <person name="Garbelotto M."/>
            <person name="Barberini S."/>
            <person name="Baroncelli R."/>
            <person name="Emiliani G."/>
        </authorList>
    </citation>
    <scope>NUCLEOTIDE SEQUENCE [LARGE SCALE GENOMIC DNA]</scope>
    <source>
        <strain evidence="2 3">BM-138-508</strain>
    </source>
</reference>
<dbReference type="Proteomes" id="UP001408356">
    <property type="component" value="Unassembled WGS sequence"/>
</dbReference>
<accession>A0ABR2VD65</accession>
<comment type="caution">
    <text evidence="2">The sequence shown here is derived from an EMBL/GenBank/DDBJ whole genome shotgun (WGS) entry which is preliminary data.</text>
</comment>
<proteinExistence type="predicted"/>
<evidence type="ECO:0000313" key="2">
    <source>
        <dbReference type="EMBL" id="KAK9424867.1"/>
    </source>
</evidence>
<feature type="region of interest" description="Disordered" evidence="1">
    <location>
        <begin position="42"/>
        <end position="65"/>
    </location>
</feature>
<evidence type="ECO:0000256" key="1">
    <source>
        <dbReference type="SAM" id="MobiDB-lite"/>
    </source>
</evidence>
<sequence>MRHVASDAYHICEMISENEQKNYDLFRDCFSSVLIGRITKSEPKTRRRAKSRKPTETTTPTAYHATSLKDAEELADFVEYIAAETFECLPDELKTLDYYAYIKDEDVQTRYALPLTGDDVTSLLPSLDPAISESLLTYGITDESKQGTPELLAPVLTSFMTSVSTPPPAPSSTRDKVAGCELCGRDWIPLTYHHLIPRFVHEKAIKRGWHREEDLQSVAWLCRACHSFVHQFASHEDLARYYYTVDLLLEQNEIVQFAKWVSRLRWKGR</sequence>
<dbReference type="PANTHER" id="PTHR37827:SF1">
    <property type="entry name" value="HNH DOMAIN-CONTAINING PROTEIN"/>
    <property type="match status" value="1"/>
</dbReference>
<organism evidence="2 3">
    <name type="scientific">Seiridium unicorne</name>
    <dbReference type="NCBI Taxonomy" id="138068"/>
    <lineage>
        <taxon>Eukaryota</taxon>
        <taxon>Fungi</taxon>
        <taxon>Dikarya</taxon>
        <taxon>Ascomycota</taxon>
        <taxon>Pezizomycotina</taxon>
        <taxon>Sordariomycetes</taxon>
        <taxon>Xylariomycetidae</taxon>
        <taxon>Amphisphaeriales</taxon>
        <taxon>Sporocadaceae</taxon>
        <taxon>Seiridium</taxon>
    </lineage>
</organism>
<dbReference type="PANTHER" id="PTHR37827">
    <property type="entry name" value="TUDOR DOMAIN-CONTAINING PROTEIN"/>
    <property type="match status" value="1"/>
</dbReference>
<evidence type="ECO:0008006" key="4">
    <source>
        <dbReference type="Google" id="ProtNLM"/>
    </source>
</evidence>
<protein>
    <recommendedName>
        <fullName evidence="4">YisB protein</fullName>
    </recommendedName>
</protein>
<name>A0ABR2VD65_9PEZI</name>
<dbReference type="EMBL" id="JARVKF010000029">
    <property type="protein sequence ID" value="KAK9424867.1"/>
    <property type="molecule type" value="Genomic_DNA"/>
</dbReference>
<keyword evidence="3" id="KW-1185">Reference proteome</keyword>